<dbReference type="Proteomes" id="UP000534870">
    <property type="component" value="Unassembled WGS sequence"/>
</dbReference>
<evidence type="ECO:0000313" key="2">
    <source>
        <dbReference type="Proteomes" id="UP000534870"/>
    </source>
</evidence>
<proteinExistence type="predicted"/>
<feature type="non-terminal residue" evidence="1">
    <location>
        <position position="1"/>
    </location>
</feature>
<evidence type="ECO:0000313" key="1">
    <source>
        <dbReference type="EMBL" id="NVN13837.1"/>
    </source>
</evidence>
<name>A0A7Y7M860_9PROT</name>
<dbReference type="EMBL" id="JABXXP010001230">
    <property type="protein sequence ID" value="NVN13837.1"/>
    <property type="molecule type" value="Genomic_DNA"/>
</dbReference>
<gene>
    <name evidence="1" type="ORF">HUK84_22295</name>
</gene>
<organism evidence="1 2">
    <name type="scientific">Nguyenibacter vanlangensis</name>
    <dbReference type="NCBI Taxonomy" id="1216886"/>
    <lineage>
        <taxon>Bacteria</taxon>
        <taxon>Pseudomonadati</taxon>
        <taxon>Pseudomonadota</taxon>
        <taxon>Alphaproteobacteria</taxon>
        <taxon>Acetobacterales</taxon>
        <taxon>Acetobacteraceae</taxon>
        <taxon>Nguyenibacter</taxon>
    </lineage>
</organism>
<dbReference type="AlphaFoldDB" id="A0A7Y7M860"/>
<sequence length="114" mass="12521">LDADTVQLTRVHHRGLQPADPPDSFLYHIAGAQRADAMLRDGLTLSRRDPLLLTERGGVPYWLSLLADDADLLDDTAAGIVVLRLKRFMVDDLIEDDPDSTRSSGTPCYFLTGG</sequence>
<accession>A0A7Y7M860</accession>
<comment type="caution">
    <text evidence="1">The sequence shown here is derived from an EMBL/GenBank/DDBJ whole genome shotgun (WGS) entry which is preliminary data.</text>
</comment>
<protein>
    <submittedName>
        <fullName evidence="1">Uncharacterized protein</fullName>
    </submittedName>
</protein>
<reference evidence="1 2" key="1">
    <citation type="submission" date="2020-06" db="EMBL/GenBank/DDBJ databases">
        <title>Description of novel acetic acid bacteria.</title>
        <authorList>
            <person name="Sombolestani A."/>
        </authorList>
    </citation>
    <scope>NUCLEOTIDE SEQUENCE [LARGE SCALE GENOMIC DNA]</scope>
    <source>
        <strain evidence="1 2">LMG 31431</strain>
    </source>
</reference>